<dbReference type="Pfam" id="PF02132">
    <property type="entry name" value="RecR_ZnF"/>
    <property type="match status" value="1"/>
</dbReference>
<comment type="function">
    <text evidence="7">May play a role in DNA repair. It seems to be involved in an RecBC-independent recombinational process of DNA repair. It may act with RecF and RecO.</text>
</comment>
<dbReference type="PROSITE" id="PS50880">
    <property type="entry name" value="TOPRIM"/>
    <property type="match status" value="1"/>
</dbReference>
<evidence type="ECO:0000259" key="8">
    <source>
        <dbReference type="PROSITE" id="PS50880"/>
    </source>
</evidence>
<dbReference type="InterPro" id="IPR006171">
    <property type="entry name" value="TOPRIM_dom"/>
</dbReference>
<gene>
    <name evidence="7 9" type="primary">recR</name>
    <name evidence="9" type="ORF">WKV44_01315</name>
</gene>
<dbReference type="HAMAP" id="MF_00017">
    <property type="entry name" value="RecR"/>
    <property type="match status" value="1"/>
</dbReference>
<evidence type="ECO:0000256" key="2">
    <source>
        <dbReference type="ARBA" id="ARBA00022763"/>
    </source>
</evidence>
<feature type="zinc finger region" description="C4-type" evidence="7">
    <location>
        <begin position="54"/>
        <end position="69"/>
    </location>
</feature>
<evidence type="ECO:0000256" key="1">
    <source>
        <dbReference type="ARBA" id="ARBA00022723"/>
    </source>
</evidence>
<proteinExistence type="inferred from homology"/>
<dbReference type="Gene3D" id="1.10.8.420">
    <property type="entry name" value="RecR Domain 1"/>
    <property type="match status" value="1"/>
</dbReference>
<reference evidence="9 10" key="1">
    <citation type="submission" date="2024-03" db="EMBL/GenBank/DDBJ databases">
        <title>Ignisphaera cupida sp. nov., a hyperthermophilic hydrolytic archaeon from a hot spring of Kamchatka, and proposal of Ignisphaeraceae fam. nov.</title>
        <authorList>
            <person name="Podosokorskaya O.A."/>
            <person name="Elcheninov A.G."/>
            <person name="Maltseva A.I."/>
            <person name="Zayulina K.S."/>
            <person name="Novikov A."/>
            <person name="Merkel A.Y."/>
        </authorList>
    </citation>
    <scope>NUCLEOTIDE SEQUENCE [LARGE SCALE GENOMIC DNA]</scope>
    <source>
        <strain evidence="9 10">38H-sp</strain>
    </source>
</reference>
<name>A0ABU9UAI6_9SPIR</name>
<dbReference type="Pfam" id="PF13662">
    <property type="entry name" value="Toprim_4"/>
    <property type="match status" value="1"/>
</dbReference>
<keyword evidence="1 7" id="KW-0479">Metal-binding</keyword>
<dbReference type="Proteomes" id="UP001466331">
    <property type="component" value="Unassembled WGS sequence"/>
</dbReference>
<keyword evidence="3 7" id="KW-0863">Zinc-finger</keyword>
<keyword evidence="4 7" id="KW-0862">Zinc</keyword>
<dbReference type="Gene3D" id="3.40.1360.10">
    <property type="match status" value="1"/>
</dbReference>
<dbReference type="PANTHER" id="PTHR30446:SF0">
    <property type="entry name" value="RECOMBINATION PROTEIN RECR"/>
    <property type="match status" value="1"/>
</dbReference>
<evidence type="ECO:0000313" key="9">
    <source>
        <dbReference type="EMBL" id="MEM5947177.1"/>
    </source>
</evidence>
<evidence type="ECO:0000313" key="10">
    <source>
        <dbReference type="Proteomes" id="UP001466331"/>
    </source>
</evidence>
<evidence type="ECO:0000256" key="6">
    <source>
        <dbReference type="ARBA" id="ARBA00023204"/>
    </source>
</evidence>
<dbReference type="Gene3D" id="6.10.250.240">
    <property type="match status" value="1"/>
</dbReference>
<keyword evidence="6 7" id="KW-0234">DNA repair</keyword>
<evidence type="ECO:0000256" key="4">
    <source>
        <dbReference type="ARBA" id="ARBA00022833"/>
    </source>
</evidence>
<dbReference type="NCBIfam" id="TIGR00615">
    <property type="entry name" value="recR"/>
    <property type="match status" value="1"/>
</dbReference>
<evidence type="ECO:0000256" key="7">
    <source>
        <dbReference type="HAMAP-Rule" id="MF_00017"/>
    </source>
</evidence>
<sequence length="196" mass="21406">MNSIDVLVNYLSRIPGLGQKSARRIAYWLVKADVSFVRELGNLISSLPDKIKKCRICGMLSETQVCEFCADATRNSSLICVVEQPSDVFAIEATRSYRGLYHVLNGVISPLEGVGPDDISIAELIERIKKATVKEIIIATNPTVEGDTTALYISRLIEPLGIKVSRLALGLPVGGDLEYADRTTLARALEGRQSLN</sequence>
<keyword evidence="10" id="KW-1185">Reference proteome</keyword>
<comment type="caution">
    <text evidence="9">The sequence shown here is derived from an EMBL/GenBank/DDBJ whole genome shotgun (WGS) entry which is preliminary data.</text>
</comment>
<dbReference type="SUPFAM" id="SSF111304">
    <property type="entry name" value="Recombination protein RecR"/>
    <property type="match status" value="1"/>
</dbReference>
<dbReference type="EMBL" id="JBCHKQ010000001">
    <property type="protein sequence ID" value="MEM5947177.1"/>
    <property type="molecule type" value="Genomic_DNA"/>
</dbReference>
<organism evidence="9 10">
    <name type="scientific">Rarispira pelagica</name>
    <dbReference type="NCBI Taxonomy" id="3141764"/>
    <lineage>
        <taxon>Bacteria</taxon>
        <taxon>Pseudomonadati</taxon>
        <taxon>Spirochaetota</taxon>
        <taxon>Spirochaetia</taxon>
        <taxon>Winmispirales</taxon>
        <taxon>Winmispiraceae</taxon>
        <taxon>Rarispira</taxon>
    </lineage>
</organism>
<dbReference type="InterPro" id="IPR023627">
    <property type="entry name" value="Rcmb_RecR"/>
</dbReference>
<keyword evidence="5 7" id="KW-0233">DNA recombination</keyword>
<dbReference type="Pfam" id="PF21176">
    <property type="entry name" value="RecR_HhH"/>
    <property type="match status" value="1"/>
</dbReference>
<keyword evidence="2 7" id="KW-0227">DNA damage</keyword>
<dbReference type="RefSeq" id="WP_420068628.1">
    <property type="nucleotide sequence ID" value="NZ_JBCHKQ010000001.1"/>
</dbReference>
<feature type="domain" description="Toprim" evidence="8">
    <location>
        <begin position="77"/>
        <end position="172"/>
    </location>
</feature>
<dbReference type="InterPro" id="IPR015967">
    <property type="entry name" value="Rcmb_RecR_Znf"/>
</dbReference>
<dbReference type="PROSITE" id="PS01300">
    <property type="entry name" value="RECR"/>
    <property type="match status" value="1"/>
</dbReference>
<dbReference type="CDD" id="cd01025">
    <property type="entry name" value="TOPRIM_recR"/>
    <property type="match status" value="1"/>
</dbReference>
<dbReference type="Pfam" id="PF21175">
    <property type="entry name" value="RecR_C"/>
    <property type="match status" value="1"/>
</dbReference>
<dbReference type="SMART" id="SM00493">
    <property type="entry name" value="TOPRIM"/>
    <property type="match status" value="1"/>
</dbReference>
<accession>A0ABU9UAI6</accession>
<dbReference type="PANTHER" id="PTHR30446">
    <property type="entry name" value="RECOMBINATION PROTEIN RECR"/>
    <property type="match status" value="1"/>
</dbReference>
<dbReference type="InterPro" id="IPR034137">
    <property type="entry name" value="TOPRIM_RecR"/>
</dbReference>
<evidence type="ECO:0000256" key="5">
    <source>
        <dbReference type="ARBA" id="ARBA00023172"/>
    </source>
</evidence>
<dbReference type="InterPro" id="IPR000093">
    <property type="entry name" value="DNA_Rcmb_RecR"/>
</dbReference>
<evidence type="ECO:0000256" key="3">
    <source>
        <dbReference type="ARBA" id="ARBA00022771"/>
    </source>
</evidence>
<comment type="similarity">
    <text evidence="7">Belongs to the RecR family.</text>
</comment>
<protein>
    <recommendedName>
        <fullName evidence="7">Recombination protein RecR</fullName>
    </recommendedName>
</protein>